<dbReference type="Proteomes" id="UP000287188">
    <property type="component" value="Unassembled WGS sequence"/>
</dbReference>
<dbReference type="EMBL" id="BIFS01000002">
    <property type="protein sequence ID" value="GCE22705.1"/>
    <property type="molecule type" value="Genomic_DNA"/>
</dbReference>
<evidence type="ECO:0008006" key="5">
    <source>
        <dbReference type="Google" id="ProtNLM"/>
    </source>
</evidence>
<accession>A0A402AUG4</accession>
<gene>
    <name evidence="3" type="ORF">KDK_65050</name>
</gene>
<keyword evidence="4" id="KW-1185">Reference proteome</keyword>
<dbReference type="RefSeq" id="WP_161977819.1">
    <property type="nucleotide sequence ID" value="NZ_BIFS01000002.1"/>
</dbReference>
<name>A0A402AUG4_9CHLR</name>
<comment type="caution">
    <text evidence="3">The sequence shown here is derived from an EMBL/GenBank/DDBJ whole genome shotgun (WGS) entry which is preliminary data.</text>
</comment>
<reference evidence="4" key="1">
    <citation type="submission" date="2018-12" db="EMBL/GenBank/DDBJ databases">
        <title>Tengunoibacter tsumagoiensis gen. nov., sp. nov., Dictyobacter kobayashii sp. nov., D. alpinus sp. nov., and D. joshuensis sp. nov. and description of Dictyobacteraceae fam. nov. within the order Ktedonobacterales isolated from Tengu-no-mugimeshi.</title>
        <authorList>
            <person name="Wang C.M."/>
            <person name="Zheng Y."/>
            <person name="Sakai Y."/>
            <person name="Toyoda A."/>
            <person name="Minakuchi Y."/>
            <person name="Abe K."/>
            <person name="Yokota A."/>
            <person name="Yabe S."/>
        </authorList>
    </citation>
    <scope>NUCLEOTIDE SEQUENCE [LARGE SCALE GENOMIC DNA]</scope>
    <source>
        <strain evidence="4">Uno11</strain>
    </source>
</reference>
<feature type="transmembrane region" description="Helical" evidence="2">
    <location>
        <begin position="43"/>
        <end position="64"/>
    </location>
</feature>
<proteinExistence type="predicted"/>
<dbReference type="Pfam" id="PF06053">
    <property type="entry name" value="DUF929"/>
    <property type="match status" value="1"/>
</dbReference>
<sequence>MAKQKQRSASQRREQIRQQRSTPSRTERQSRGRQRQGSNRSGWWLVGGIVLMVAIIVGGFIFVANQEAQQAKVGSDAAFKTITTVKPDVFSRVNKGTFSGQLSAVKSTPVLKGPNGKPEIFYMGGEFCPICAAQRWAVITALSRFGSFSPLTPILSAEGQVPTFSFYKSSYHSDYIYFEAKEVNDNTSPNPQQLEALTPDDQKIVDQYARAPYVQQAGIPFMSIGNQFISVGAYYSGTVLTGKSYQDIATGIIDSNSDISRGVVGAANTLTAAICVATNNQPASVCTADPIPTLEQSLPKATATGTNPTRLAQIGPISERDVRRMN</sequence>
<evidence type="ECO:0000313" key="3">
    <source>
        <dbReference type="EMBL" id="GCE22705.1"/>
    </source>
</evidence>
<evidence type="ECO:0000313" key="4">
    <source>
        <dbReference type="Proteomes" id="UP000287188"/>
    </source>
</evidence>
<keyword evidence="2" id="KW-0472">Membrane</keyword>
<dbReference type="InterPro" id="IPR009272">
    <property type="entry name" value="DUF929"/>
</dbReference>
<feature type="region of interest" description="Disordered" evidence="1">
    <location>
        <begin position="301"/>
        <end position="326"/>
    </location>
</feature>
<evidence type="ECO:0000256" key="1">
    <source>
        <dbReference type="SAM" id="MobiDB-lite"/>
    </source>
</evidence>
<feature type="region of interest" description="Disordered" evidence="1">
    <location>
        <begin position="1"/>
        <end position="39"/>
    </location>
</feature>
<dbReference type="AlphaFoldDB" id="A0A402AUG4"/>
<evidence type="ECO:0000256" key="2">
    <source>
        <dbReference type="SAM" id="Phobius"/>
    </source>
</evidence>
<keyword evidence="2" id="KW-1133">Transmembrane helix</keyword>
<organism evidence="3 4">
    <name type="scientific">Dictyobacter kobayashii</name>
    <dbReference type="NCBI Taxonomy" id="2014872"/>
    <lineage>
        <taxon>Bacteria</taxon>
        <taxon>Bacillati</taxon>
        <taxon>Chloroflexota</taxon>
        <taxon>Ktedonobacteria</taxon>
        <taxon>Ktedonobacterales</taxon>
        <taxon>Dictyobacteraceae</taxon>
        <taxon>Dictyobacter</taxon>
    </lineage>
</organism>
<keyword evidence="2" id="KW-0812">Transmembrane</keyword>
<protein>
    <recommendedName>
        <fullName evidence="5">DUF929 domain-containing protein</fullName>
    </recommendedName>
</protein>